<evidence type="ECO:0000313" key="3">
    <source>
        <dbReference type="Proteomes" id="UP000256269"/>
    </source>
</evidence>
<dbReference type="Proteomes" id="UP000256269">
    <property type="component" value="Unassembled WGS sequence"/>
</dbReference>
<feature type="signal peptide" evidence="1">
    <location>
        <begin position="1"/>
        <end position="38"/>
    </location>
</feature>
<protein>
    <recommendedName>
        <fullName evidence="4">Glycosyl hydrolase family 16</fullName>
    </recommendedName>
</protein>
<sequence length="249" mass="26959">MKILSGRYFLALRPVRVRIAAAAVLAMAGLLAAPVAHAAPATSCNSPHCYSIGTLDRTDFTGIYGHWHSNNMYLGGSEYENGGHINSEMWLVTAEGGASWVEEGLRNGIDPGDPCGCQAYEVFWADQAPGGTFSRHFIDNDTPDGYDNAYEIQRGAAPNQWDVYYDGNQVGVSAVTGSWTGYEQQIGGEVAANDLGAAHADWFQMTADFRDGAGKWYVSRGGASIPSQVVDSGFTGYWVDSDWVWWVGH</sequence>
<comment type="caution">
    <text evidence="2">The sequence shown here is derived from an EMBL/GenBank/DDBJ whole genome shotgun (WGS) entry which is preliminary data.</text>
</comment>
<organism evidence="2 3">
    <name type="scientific">Kutzneria buriramensis</name>
    <dbReference type="NCBI Taxonomy" id="1045776"/>
    <lineage>
        <taxon>Bacteria</taxon>
        <taxon>Bacillati</taxon>
        <taxon>Actinomycetota</taxon>
        <taxon>Actinomycetes</taxon>
        <taxon>Pseudonocardiales</taxon>
        <taxon>Pseudonocardiaceae</taxon>
        <taxon>Kutzneria</taxon>
    </lineage>
</organism>
<proteinExistence type="predicted"/>
<dbReference type="AlphaFoldDB" id="A0A3E0I567"/>
<feature type="chain" id="PRO_5017683925" description="Glycosyl hydrolase family 16" evidence="1">
    <location>
        <begin position="39"/>
        <end position="249"/>
    </location>
</feature>
<reference evidence="2 3" key="1">
    <citation type="submission" date="2018-08" db="EMBL/GenBank/DDBJ databases">
        <title>Genomic Encyclopedia of Archaeal and Bacterial Type Strains, Phase II (KMG-II): from individual species to whole genera.</title>
        <authorList>
            <person name="Goeker M."/>
        </authorList>
    </citation>
    <scope>NUCLEOTIDE SEQUENCE [LARGE SCALE GENOMIC DNA]</scope>
    <source>
        <strain evidence="2 3">DSM 45791</strain>
    </source>
</reference>
<dbReference type="EMBL" id="QUNO01000002">
    <property type="protein sequence ID" value="REH53873.1"/>
    <property type="molecule type" value="Genomic_DNA"/>
</dbReference>
<accession>A0A3E0I567</accession>
<keyword evidence="1" id="KW-0732">Signal</keyword>
<gene>
    <name evidence="2" type="ORF">BCF44_10294</name>
</gene>
<evidence type="ECO:0000256" key="1">
    <source>
        <dbReference type="SAM" id="SignalP"/>
    </source>
</evidence>
<name>A0A3E0I567_9PSEU</name>
<keyword evidence="3" id="KW-1185">Reference proteome</keyword>
<evidence type="ECO:0008006" key="4">
    <source>
        <dbReference type="Google" id="ProtNLM"/>
    </source>
</evidence>
<evidence type="ECO:0000313" key="2">
    <source>
        <dbReference type="EMBL" id="REH53873.1"/>
    </source>
</evidence>